<dbReference type="SUPFAM" id="SSF55961">
    <property type="entry name" value="Bet v1-like"/>
    <property type="match status" value="1"/>
</dbReference>
<dbReference type="Proteomes" id="UP000054477">
    <property type="component" value="Unassembled WGS sequence"/>
</dbReference>
<dbReference type="Gene3D" id="3.30.530.20">
    <property type="match status" value="1"/>
</dbReference>
<dbReference type="InterPro" id="IPR023393">
    <property type="entry name" value="START-like_dom_sf"/>
</dbReference>
<accession>A0A0C9XX49</accession>
<proteinExistence type="predicted"/>
<dbReference type="AlphaFoldDB" id="A0A0C9XX49"/>
<dbReference type="CDD" id="cd07822">
    <property type="entry name" value="SRPBCC_4"/>
    <property type="match status" value="1"/>
</dbReference>
<name>A0A0C9XX49_9AGAR</name>
<reference evidence="2" key="2">
    <citation type="submission" date="2015-01" db="EMBL/GenBank/DDBJ databases">
        <title>Evolutionary Origins and Diversification of the Mycorrhizal Mutualists.</title>
        <authorList>
            <consortium name="DOE Joint Genome Institute"/>
            <consortium name="Mycorrhizal Genomics Consortium"/>
            <person name="Kohler A."/>
            <person name="Kuo A."/>
            <person name="Nagy L.G."/>
            <person name="Floudas D."/>
            <person name="Copeland A."/>
            <person name="Barry K.W."/>
            <person name="Cichocki N."/>
            <person name="Veneault-Fourrey C."/>
            <person name="LaButti K."/>
            <person name="Lindquist E.A."/>
            <person name="Lipzen A."/>
            <person name="Lundell T."/>
            <person name="Morin E."/>
            <person name="Murat C."/>
            <person name="Riley R."/>
            <person name="Ohm R."/>
            <person name="Sun H."/>
            <person name="Tunlid A."/>
            <person name="Henrissat B."/>
            <person name="Grigoriev I.V."/>
            <person name="Hibbett D.S."/>
            <person name="Martin F."/>
        </authorList>
    </citation>
    <scope>NUCLEOTIDE SEQUENCE [LARGE SCALE GENOMIC DNA]</scope>
    <source>
        <strain evidence="2">LaAM-08-1</strain>
    </source>
</reference>
<gene>
    <name evidence="1" type="ORF">K443DRAFT_82722</name>
</gene>
<sequence length="180" mass="20421">MSNSHLPPLSSNGVFSVSASSTINAPPEKVWAILLDFALYNEWQAIHEPRDQVVTDSSKQRLQSQTPAEGQYLYIYPVHLPPTMERPGLFGESSAFVKITTLDHENFRVAWNTAGLPKFILNTERWQVLSYDSITKQTTYETIEVFGGLLAYFVNWFVRPKIVLGFQAMAEGLKRRAEQP</sequence>
<keyword evidence="2" id="KW-1185">Reference proteome</keyword>
<dbReference type="HOGENOM" id="CLU_069867_6_0_1"/>
<dbReference type="EMBL" id="KN838538">
    <property type="protein sequence ID" value="KIK09551.1"/>
    <property type="molecule type" value="Genomic_DNA"/>
</dbReference>
<dbReference type="OrthoDB" id="509124at2759"/>
<evidence type="ECO:0000313" key="2">
    <source>
        <dbReference type="Proteomes" id="UP000054477"/>
    </source>
</evidence>
<evidence type="ECO:0008006" key="3">
    <source>
        <dbReference type="Google" id="ProtNLM"/>
    </source>
</evidence>
<evidence type="ECO:0000313" key="1">
    <source>
        <dbReference type="EMBL" id="KIK09551.1"/>
    </source>
</evidence>
<dbReference type="Pfam" id="PF10604">
    <property type="entry name" value="Polyketide_cyc2"/>
    <property type="match status" value="1"/>
</dbReference>
<organism evidence="1 2">
    <name type="scientific">Laccaria amethystina LaAM-08-1</name>
    <dbReference type="NCBI Taxonomy" id="1095629"/>
    <lineage>
        <taxon>Eukaryota</taxon>
        <taxon>Fungi</taxon>
        <taxon>Dikarya</taxon>
        <taxon>Basidiomycota</taxon>
        <taxon>Agaricomycotina</taxon>
        <taxon>Agaricomycetes</taxon>
        <taxon>Agaricomycetidae</taxon>
        <taxon>Agaricales</taxon>
        <taxon>Agaricineae</taxon>
        <taxon>Hydnangiaceae</taxon>
        <taxon>Laccaria</taxon>
    </lineage>
</organism>
<dbReference type="InterPro" id="IPR019587">
    <property type="entry name" value="Polyketide_cyclase/dehydratase"/>
</dbReference>
<reference evidence="1 2" key="1">
    <citation type="submission" date="2014-04" db="EMBL/GenBank/DDBJ databases">
        <authorList>
            <consortium name="DOE Joint Genome Institute"/>
            <person name="Kuo A."/>
            <person name="Kohler A."/>
            <person name="Nagy L.G."/>
            <person name="Floudas D."/>
            <person name="Copeland A."/>
            <person name="Barry K.W."/>
            <person name="Cichocki N."/>
            <person name="Veneault-Fourrey C."/>
            <person name="LaButti K."/>
            <person name="Lindquist E.A."/>
            <person name="Lipzen A."/>
            <person name="Lundell T."/>
            <person name="Morin E."/>
            <person name="Murat C."/>
            <person name="Sun H."/>
            <person name="Tunlid A."/>
            <person name="Henrissat B."/>
            <person name="Grigoriev I.V."/>
            <person name="Hibbett D.S."/>
            <person name="Martin F."/>
            <person name="Nordberg H.P."/>
            <person name="Cantor M.N."/>
            <person name="Hua S.X."/>
        </authorList>
    </citation>
    <scope>NUCLEOTIDE SEQUENCE [LARGE SCALE GENOMIC DNA]</scope>
    <source>
        <strain evidence="1 2">LaAM-08-1</strain>
    </source>
</reference>
<protein>
    <recommendedName>
        <fullName evidence="3">Coenzyme Q-binding protein COQ10 START domain-containing protein</fullName>
    </recommendedName>
</protein>